<feature type="domain" description="Dynamin N-terminal" evidence="1">
    <location>
        <begin position="66"/>
        <end position="190"/>
    </location>
</feature>
<dbReference type="GO" id="GO:0043024">
    <property type="term" value="F:ribosomal small subunit binding"/>
    <property type="evidence" value="ECO:0007669"/>
    <property type="project" value="TreeGrafter"/>
</dbReference>
<dbReference type="GO" id="GO:0005829">
    <property type="term" value="C:cytosol"/>
    <property type="evidence" value="ECO:0007669"/>
    <property type="project" value="TreeGrafter"/>
</dbReference>
<dbReference type="OrthoDB" id="207675at2"/>
<dbReference type="GO" id="GO:0019843">
    <property type="term" value="F:rRNA binding"/>
    <property type="evidence" value="ECO:0007669"/>
    <property type="project" value="TreeGrafter"/>
</dbReference>
<dbReference type="GO" id="GO:0000028">
    <property type="term" value="P:ribosomal small subunit assembly"/>
    <property type="evidence" value="ECO:0007669"/>
    <property type="project" value="TreeGrafter"/>
</dbReference>
<dbReference type="PANTHER" id="PTHR42698">
    <property type="entry name" value="GTPASE ERA"/>
    <property type="match status" value="1"/>
</dbReference>
<dbReference type="SUPFAM" id="SSF52540">
    <property type="entry name" value="P-loop containing nucleoside triphosphate hydrolases"/>
    <property type="match status" value="1"/>
</dbReference>
<dbReference type="EMBL" id="SMKI01000245">
    <property type="protein sequence ID" value="TDC72463.1"/>
    <property type="molecule type" value="Genomic_DNA"/>
</dbReference>
<dbReference type="RefSeq" id="WP_132819786.1">
    <property type="nucleotide sequence ID" value="NZ_SMKI01000245.1"/>
</dbReference>
<dbReference type="GO" id="GO:0005525">
    <property type="term" value="F:GTP binding"/>
    <property type="evidence" value="ECO:0007669"/>
    <property type="project" value="InterPro"/>
</dbReference>
<evidence type="ECO:0000259" key="1">
    <source>
        <dbReference type="Pfam" id="PF00350"/>
    </source>
</evidence>
<dbReference type="InterPro" id="IPR027417">
    <property type="entry name" value="P-loop_NTPase"/>
</dbReference>
<dbReference type="InterPro" id="IPR045063">
    <property type="entry name" value="Dynamin_N"/>
</dbReference>
<dbReference type="GO" id="GO:0005524">
    <property type="term" value="F:ATP binding"/>
    <property type="evidence" value="ECO:0007669"/>
    <property type="project" value="UniProtKB-KW"/>
</dbReference>
<dbReference type="Gene3D" id="3.40.50.300">
    <property type="entry name" value="P-loop containing nucleotide triphosphate hydrolases"/>
    <property type="match status" value="1"/>
</dbReference>
<comment type="caution">
    <text evidence="2">The sequence shown here is derived from an EMBL/GenBank/DDBJ whole genome shotgun (WGS) entry which is preliminary data.</text>
</comment>
<organism evidence="2 3">
    <name type="scientific">Streptomyces hainanensis</name>
    <dbReference type="NCBI Taxonomy" id="402648"/>
    <lineage>
        <taxon>Bacteria</taxon>
        <taxon>Bacillati</taxon>
        <taxon>Actinomycetota</taxon>
        <taxon>Actinomycetes</taxon>
        <taxon>Kitasatosporales</taxon>
        <taxon>Streptomycetaceae</taxon>
        <taxon>Streptomyces</taxon>
    </lineage>
</organism>
<proteinExistence type="predicted"/>
<evidence type="ECO:0000313" key="2">
    <source>
        <dbReference type="EMBL" id="TDC72463.1"/>
    </source>
</evidence>
<keyword evidence="3" id="KW-1185">Reference proteome</keyword>
<protein>
    <submittedName>
        <fullName evidence="2">ATP-binding protein</fullName>
    </submittedName>
</protein>
<gene>
    <name evidence="2" type="ORF">E1283_21675</name>
</gene>
<sequence>MAILDARPDLLDALTVLRERLAAARFPLEVPGAERARRSRGELLAQLDGYLLPRLRMPGAPLLAVIGGSTGAGKSTLVNSLVGRRVTEAGVLRPTTRTPVLVCHPEDRHWFEDRRVLPQLGRVVTPRQEGQGEGEGEPAGALGMHTTRAVPVGVALLDAPDVDSLVADNRDLAADLICAADIWVVVTTAARYADALPWNLLRSAREYDVTLATVLDRVPHQIAAEVSRHYDTLLERAGLTGVPRFTVPELPESARGGSGLLPATAVAGLREWLFRRAHDAEARHRAAARTATGAVASLRARVGALAGACAAQHATAVRLDQRLADAYATADARVRDCLAGGGLLTGQSRAHWLAFPHDASPEELLDSLTRALSGLLVEAVSAADERVAAAWAGEPGAPAGGVDGADAVRERIGIQVRRLRRCLEELAEEACVVVGLRPDQGGSGRSMSGAEGEIAALLAAGLLGGKGGSVARQSLSGSLGTRVAARLTEQGTQEVGGCVARVLDGERERRGAPLHDLEITPTPQVELVAALSVVHARHTGAGSAGDRAGEAGGVR</sequence>
<name>A0A4R4TCC7_9ACTN</name>
<reference evidence="2 3" key="1">
    <citation type="submission" date="2019-03" db="EMBL/GenBank/DDBJ databases">
        <title>Draft genome sequences of novel Actinobacteria.</title>
        <authorList>
            <person name="Sahin N."/>
            <person name="Ay H."/>
            <person name="Saygin H."/>
        </authorList>
    </citation>
    <scope>NUCLEOTIDE SEQUENCE [LARGE SCALE GENOMIC DNA]</scope>
    <source>
        <strain evidence="2 3">DSM 41900</strain>
    </source>
</reference>
<evidence type="ECO:0000313" key="3">
    <source>
        <dbReference type="Proteomes" id="UP000295345"/>
    </source>
</evidence>
<dbReference type="PANTHER" id="PTHR42698:SF1">
    <property type="entry name" value="GTPASE ERA, MITOCHONDRIAL"/>
    <property type="match status" value="1"/>
</dbReference>
<dbReference type="CDD" id="cd00882">
    <property type="entry name" value="Ras_like_GTPase"/>
    <property type="match status" value="1"/>
</dbReference>
<dbReference type="Proteomes" id="UP000295345">
    <property type="component" value="Unassembled WGS sequence"/>
</dbReference>
<keyword evidence="2" id="KW-0547">Nucleotide-binding</keyword>
<dbReference type="AlphaFoldDB" id="A0A4R4TCC7"/>
<accession>A0A4R4TCC7</accession>
<dbReference type="Pfam" id="PF00350">
    <property type="entry name" value="Dynamin_N"/>
    <property type="match status" value="1"/>
</dbReference>
<dbReference type="InterPro" id="IPR005662">
    <property type="entry name" value="GTPase_Era-like"/>
</dbReference>
<keyword evidence="2" id="KW-0067">ATP-binding</keyword>